<dbReference type="GO" id="GO:0000160">
    <property type="term" value="P:phosphorelay signal transduction system"/>
    <property type="evidence" value="ECO:0007669"/>
    <property type="project" value="InterPro"/>
</dbReference>
<dbReference type="PROSITE" id="PS50110">
    <property type="entry name" value="RESPONSE_REGULATORY"/>
    <property type="match status" value="1"/>
</dbReference>
<dbReference type="Pfam" id="PF00072">
    <property type="entry name" value="Response_reg"/>
    <property type="match status" value="1"/>
</dbReference>
<dbReference type="AlphaFoldDB" id="A0A3S9MWG4"/>
<feature type="domain" description="Response regulatory" evidence="2">
    <location>
        <begin position="8"/>
        <end position="136"/>
    </location>
</feature>
<dbReference type="InterPro" id="IPR052893">
    <property type="entry name" value="TCS_response_regulator"/>
</dbReference>
<evidence type="ECO:0000313" key="3">
    <source>
        <dbReference type="EMBL" id="AZQ43469.1"/>
    </source>
</evidence>
<evidence type="ECO:0000259" key="2">
    <source>
        <dbReference type="PROSITE" id="PS50110"/>
    </source>
</evidence>
<dbReference type="OrthoDB" id="673128at2"/>
<dbReference type="InterPro" id="IPR001789">
    <property type="entry name" value="Sig_transdc_resp-reg_receiver"/>
</dbReference>
<gene>
    <name evidence="3" type="ORF">EJ995_04185</name>
</gene>
<dbReference type="PANTHER" id="PTHR44520">
    <property type="entry name" value="RESPONSE REGULATOR RCP1-RELATED"/>
    <property type="match status" value="1"/>
</dbReference>
<dbReference type="Proteomes" id="UP000279600">
    <property type="component" value="Chromosome"/>
</dbReference>
<organism evidence="3 4">
    <name type="scientific">Nonlabens ponticola</name>
    <dbReference type="NCBI Taxonomy" id="2496866"/>
    <lineage>
        <taxon>Bacteria</taxon>
        <taxon>Pseudomonadati</taxon>
        <taxon>Bacteroidota</taxon>
        <taxon>Flavobacteriia</taxon>
        <taxon>Flavobacteriales</taxon>
        <taxon>Flavobacteriaceae</taxon>
        <taxon>Nonlabens</taxon>
    </lineage>
</organism>
<proteinExistence type="predicted"/>
<reference evidence="3 4" key="1">
    <citation type="submission" date="2018-12" db="EMBL/GenBank/DDBJ databases">
        <title>Complete genome of Nonlabens sp. MJ115.</title>
        <authorList>
            <person name="Choi H.S."/>
            <person name="Jung J."/>
        </authorList>
    </citation>
    <scope>NUCLEOTIDE SEQUENCE [LARGE SCALE GENOMIC DNA]</scope>
    <source>
        <strain evidence="3 4">MJ115</strain>
    </source>
</reference>
<keyword evidence="1" id="KW-0597">Phosphoprotein</keyword>
<keyword evidence="4" id="KW-1185">Reference proteome</keyword>
<dbReference type="Gene3D" id="3.40.50.2300">
    <property type="match status" value="1"/>
</dbReference>
<feature type="modified residue" description="4-aspartylphosphate" evidence="1">
    <location>
        <position position="67"/>
    </location>
</feature>
<name>A0A3S9MWG4_9FLAO</name>
<sequence>MATPLVPKVCIIDDDRLYVSLIGMLLEKHHIADQFTVFENGAVAIDHFKEIFESNDTQELPDVILLDLNMPVMNGWEFLDNIEPYASQLLESGVRLNVVSSTINPEEVKRAQEHSIVHHFITKPISKEAIMRAVKD</sequence>
<dbReference type="EMBL" id="CP034549">
    <property type="protein sequence ID" value="AZQ43469.1"/>
    <property type="molecule type" value="Genomic_DNA"/>
</dbReference>
<accession>A0A3S9MWG4</accession>
<dbReference type="PANTHER" id="PTHR44520:SF2">
    <property type="entry name" value="RESPONSE REGULATOR RCP1"/>
    <property type="match status" value="1"/>
</dbReference>
<dbReference type="RefSeq" id="WP_126445905.1">
    <property type="nucleotide sequence ID" value="NZ_CP034549.1"/>
</dbReference>
<evidence type="ECO:0000256" key="1">
    <source>
        <dbReference type="PROSITE-ProRule" id="PRU00169"/>
    </source>
</evidence>
<dbReference type="InterPro" id="IPR011006">
    <property type="entry name" value="CheY-like_superfamily"/>
</dbReference>
<protein>
    <submittedName>
        <fullName evidence="3">Response regulator</fullName>
    </submittedName>
</protein>
<dbReference type="SMART" id="SM00448">
    <property type="entry name" value="REC"/>
    <property type="match status" value="1"/>
</dbReference>
<dbReference type="SUPFAM" id="SSF52172">
    <property type="entry name" value="CheY-like"/>
    <property type="match status" value="1"/>
</dbReference>
<evidence type="ECO:0000313" key="4">
    <source>
        <dbReference type="Proteomes" id="UP000279600"/>
    </source>
</evidence>
<dbReference type="KEGG" id="noj:EJ995_04185"/>